<dbReference type="PROSITE" id="PS50110">
    <property type="entry name" value="RESPONSE_REGULATORY"/>
    <property type="match status" value="1"/>
</dbReference>
<dbReference type="NCBIfam" id="TIGR00277">
    <property type="entry name" value="HDIG"/>
    <property type="match status" value="1"/>
</dbReference>
<dbReference type="OrthoDB" id="9804747at2"/>
<keyword evidence="6" id="KW-1185">Reference proteome</keyword>
<dbReference type="RefSeq" id="WP_110173753.1">
    <property type="nucleotide sequence ID" value="NZ_CP015136.1"/>
</dbReference>
<evidence type="ECO:0000313" key="5">
    <source>
        <dbReference type="EMBL" id="AMY12284.1"/>
    </source>
</evidence>
<dbReference type="PATRIC" id="fig|1813736.3.peg.5844"/>
<organism evidence="5 6">
    <name type="scientific">Luteitalea pratensis</name>
    <dbReference type="NCBI Taxonomy" id="1855912"/>
    <lineage>
        <taxon>Bacteria</taxon>
        <taxon>Pseudomonadati</taxon>
        <taxon>Acidobacteriota</taxon>
        <taxon>Vicinamibacteria</taxon>
        <taxon>Vicinamibacterales</taxon>
        <taxon>Vicinamibacteraceae</taxon>
        <taxon>Luteitalea</taxon>
    </lineage>
</organism>
<accession>A0A143PWT1</accession>
<feature type="modified residue" description="4-aspartylphosphate" evidence="1">
    <location>
        <position position="60"/>
    </location>
</feature>
<dbReference type="PANTHER" id="PTHR45228:SF1">
    <property type="entry name" value="CYCLIC DI-GMP PHOSPHODIESTERASE TM_0186"/>
    <property type="match status" value="1"/>
</dbReference>
<evidence type="ECO:0000256" key="1">
    <source>
        <dbReference type="PROSITE-ProRule" id="PRU00169"/>
    </source>
</evidence>
<dbReference type="Gene3D" id="3.40.50.2300">
    <property type="match status" value="1"/>
</dbReference>
<proteinExistence type="predicted"/>
<dbReference type="InterPro" id="IPR052020">
    <property type="entry name" value="Cyclic_di-GMP/3'3'-cGAMP_PDE"/>
</dbReference>
<sequence>MAEFSWPEARILAVDDQVQNVNIIDRLLRRAGFEHVITTTHPQQARPLFEEHRPDLVLLDLHMPDLDGFGVLDQLAPLLPADGYLPIVFITADADTHLKKRALSLGAKDFVNKPFDATEIVLRIRNLLEARYLYLALQAQNEMLEARVKERTEDLEQAQLEILHRLSRAADFRDDDTMQHTERVGRLSASLARELGMEAEEVELLRLAAPLHDLGKIAVPDSILLKGGGLSDDEFSVVKTHTRIGARLLSGSTHPLLQMAEEIARTHHEQWDGTGYLDGLNGESIPLVSRIVAVADVFDALTHARAYKKSWPLSEVLDELKRQRGRQFDPAVVDALMHIVGRGELPLTPND</sequence>
<dbReference type="SUPFAM" id="SSF52172">
    <property type="entry name" value="CheY-like"/>
    <property type="match status" value="1"/>
</dbReference>
<dbReference type="InterPro" id="IPR006675">
    <property type="entry name" value="HDIG_dom"/>
</dbReference>
<dbReference type="PROSITE" id="PS51832">
    <property type="entry name" value="HD_GYP"/>
    <property type="match status" value="1"/>
</dbReference>
<reference evidence="5 6" key="1">
    <citation type="journal article" date="2016" name="Genome Announc.">
        <title>First Complete Genome Sequence of a Subdivision 6 Acidobacterium Strain.</title>
        <authorList>
            <person name="Huang S."/>
            <person name="Vieira S."/>
            <person name="Bunk B."/>
            <person name="Riedel T."/>
            <person name="Sproer C."/>
            <person name="Overmann J."/>
        </authorList>
    </citation>
    <scope>NUCLEOTIDE SEQUENCE [LARGE SCALE GENOMIC DNA]</scope>
    <source>
        <strain evidence="6">DSM 100886 HEG_-6_39</strain>
    </source>
</reference>
<evidence type="ECO:0000259" key="3">
    <source>
        <dbReference type="PROSITE" id="PS50110"/>
    </source>
</evidence>
<dbReference type="CDD" id="cd00077">
    <property type="entry name" value="HDc"/>
    <property type="match status" value="1"/>
</dbReference>
<gene>
    <name evidence="5" type="primary">rpfG_6</name>
    <name evidence="5" type="ORF">LuPra_05557</name>
</gene>
<dbReference type="GO" id="GO:0000160">
    <property type="term" value="P:phosphorelay signal transduction system"/>
    <property type="evidence" value="ECO:0007669"/>
    <property type="project" value="InterPro"/>
</dbReference>
<dbReference type="Gene3D" id="1.10.3210.10">
    <property type="entry name" value="Hypothetical protein af1432"/>
    <property type="match status" value="1"/>
</dbReference>
<dbReference type="AlphaFoldDB" id="A0A143PWT1"/>
<dbReference type="KEGG" id="abac:LuPra_05557"/>
<dbReference type="GO" id="GO:0071111">
    <property type="term" value="F:cyclic-guanylate-specific phosphodiesterase activity"/>
    <property type="evidence" value="ECO:0007669"/>
    <property type="project" value="UniProtKB-EC"/>
</dbReference>
<feature type="domain" description="HD-GYP" evidence="4">
    <location>
        <begin position="155"/>
        <end position="351"/>
    </location>
</feature>
<keyword evidence="1" id="KW-0597">Phosphoprotein</keyword>
<dbReference type="EMBL" id="CP015136">
    <property type="protein sequence ID" value="AMY12284.1"/>
    <property type="molecule type" value="Genomic_DNA"/>
</dbReference>
<evidence type="ECO:0000256" key="2">
    <source>
        <dbReference type="SAM" id="Coils"/>
    </source>
</evidence>
<dbReference type="Pfam" id="PF00072">
    <property type="entry name" value="Response_reg"/>
    <property type="match status" value="1"/>
</dbReference>
<evidence type="ECO:0000313" key="6">
    <source>
        <dbReference type="Proteomes" id="UP000076079"/>
    </source>
</evidence>
<protein>
    <submittedName>
        <fullName evidence="5">Cyclic di-GMP phosphodiesterase response regulator RpfG</fullName>
        <ecNumber evidence="5">3.1.4.52</ecNumber>
    </submittedName>
</protein>
<keyword evidence="2" id="KW-0175">Coiled coil</keyword>
<dbReference type="Proteomes" id="UP000076079">
    <property type="component" value="Chromosome"/>
</dbReference>
<dbReference type="SMART" id="SM00448">
    <property type="entry name" value="REC"/>
    <property type="match status" value="1"/>
</dbReference>
<dbReference type="STRING" id="1855912.LuPra_05557"/>
<reference evidence="6" key="2">
    <citation type="submission" date="2016-04" db="EMBL/GenBank/DDBJ databases">
        <title>First Complete Genome Sequence of a Subdivision 6 Acidobacterium.</title>
        <authorList>
            <person name="Huang S."/>
            <person name="Vieira S."/>
            <person name="Bunk B."/>
            <person name="Riedel T."/>
            <person name="Sproeer C."/>
            <person name="Overmann J."/>
        </authorList>
    </citation>
    <scope>NUCLEOTIDE SEQUENCE [LARGE SCALE GENOMIC DNA]</scope>
    <source>
        <strain evidence="6">DSM 100886 HEG_-6_39</strain>
    </source>
</reference>
<dbReference type="InterPro" id="IPR037522">
    <property type="entry name" value="HD_GYP_dom"/>
</dbReference>
<dbReference type="InterPro" id="IPR001789">
    <property type="entry name" value="Sig_transdc_resp-reg_receiver"/>
</dbReference>
<dbReference type="PANTHER" id="PTHR45228">
    <property type="entry name" value="CYCLIC DI-GMP PHOSPHODIESTERASE TM_0186-RELATED"/>
    <property type="match status" value="1"/>
</dbReference>
<feature type="coiled-coil region" evidence="2">
    <location>
        <begin position="134"/>
        <end position="161"/>
    </location>
</feature>
<dbReference type="CDD" id="cd17551">
    <property type="entry name" value="REC_RpfG-like"/>
    <property type="match status" value="1"/>
</dbReference>
<dbReference type="EC" id="3.1.4.52" evidence="5"/>
<keyword evidence="5" id="KW-0378">Hydrolase</keyword>
<dbReference type="SMART" id="SM00471">
    <property type="entry name" value="HDc"/>
    <property type="match status" value="1"/>
</dbReference>
<feature type="domain" description="Response regulatory" evidence="3">
    <location>
        <begin position="10"/>
        <end position="128"/>
    </location>
</feature>
<dbReference type="InterPro" id="IPR011006">
    <property type="entry name" value="CheY-like_superfamily"/>
</dbReference>
<dbReference type="SUPFAM" id="SSF109604">
    <property type="entry name" value="HD-domain/PDEase-like"/>
    <property type="match status" value="1"/>
</dbReference>
<dbReference type="Pfam" id="PF13487">
    <property type="entry name" value="HD_5"/>
    <property type="match status" value="1"/>
</dbReference>
<dbReference type="InterPro" id="IPR003607">
    <property type="entry name" value="HD/PDEase_dom"/>
</dbReference>
<evidence type="ECO:0000259" key="4">
    <source>
        <dbReference type="PROSITE" id="PS51832"/>
    </source>
</evidence>
<name>A0A143PWT1_LUTPR</name>